<dbReference type="HAMAP" id="MF_00235">
    <property type="entry name" value="Adenylate_kinase_Adk"/>
    <property type="match status" value="1"/>
</dbReference>
<dbReference type="Proteomes" id="UP000031627">
    <property type="component" value="Chromosome"/>
</dbReference>
<keyword evidence="3 5" id="KW-0547">Nucleotide-binding</keyword>
<keyword evidence="10" id="KW-1185">Reference proteome</keyword>
<reference evidence="10" key="1">
    <citation type="submission" date="2013-11" db="EMBL/GenBank/DDBJ databases">
        <title>Symbiont-containing voluminous jelly as an extraordinary maternal gift for overwintering insect nymphs.</title>
        <authorList>
            <person name="Kaiwa N."/>
            <person name="Hosokawa T."/>
            <person name="Nikoh N."/>
            <person name="Meng X.Y."/>
            <person name="Tanahashi M."/>
            <person name="Moriyama M."/>
            <person name="Maeda T."/>
            <person name="Yamaguchi K."/>
            <person name="Shigenobu S."/>
            <person name="Ito M."/>
            <person name="Fukatsu T."/>
        </authorList>
    </citation>
    <scope>NUCLEOTIDE SEQUENCE [LARGE SCALE GENOMIC DNA]</scope>
    <source>
        <strain evidence="10">UwTKB</strain>
    </source>
</reference>
<name>A0A090ASI2_9ENTR</name>
<comment type="catalytic activity">
    <reaction evidence="5 7">
        <text>AMP + ATP = 2 ADP</text>
        <dbReference type="Rhea" id="RHEA:12973"/>
        <dbReference type="ChEBI" id="CHEBI:30616"/>
        <dbReference type="ChEBI" id="CHEBI:456215"/>
        <dbReference type="ChEBI" id="CHEBI:456216"/>
        <dbReference type="EC" id="2.7.4.3"/>
    </reaction>
</comment>
<dbReference type="HOGENOM" id="CLU_032354_1_2_6"/>
<dbReference type="InterPro" id="IPR006259">
    <property type="entry name" value="Adenyl_kin_sub"/>
</dbReference>
<keyword evidence="2 5" id="KW-0545">Nucleotide biosynthesis</keyword>
<keyword evidence="4 5" id="KW-0418">Kinase</keyword>
<feature type="binding site" evidence="5">
    <location>
        <position position="92"/>
    </location>
    <ligand>
        <name>AMP</name>
        <dbReference type="ChEBI" id="CHEBI:456215"/>
    </ligand>
</feature>
<feature type="binding site" evidence="5">
    <location>
        <position position="123"/>
    </location>
    <ligand>
        <name>ATP</name>
        <dbReference type="ChEBI" id="CHEBI:30616"/>
    </ligand>
</feature>
<dbReference type="OrthoDB" id="9805030at2"/>
<evidence type="ECO:0000256" key="7">
    <source>
        <dbReference type="RuleBase" id="RU003331"/>
    </source>
</evidence>
<protein>
    <recommendedName>
        <fullName evidence="5 7">Adenylate kinase</fullName>
        <shortName evidence="5">AK</shortName>
        <ecNumber evidence="5 7">2.7.4.3</ecNumber>
    </recommendedName>
    <alternativeName>
        <fullName evidence="5">ATP-AMP transphosphorylase</fullName>
    </alternativeName>
    <alternativeName>
        <fullName evidence="5">ATP:AMP phosphotransferase</fullName>
    </alternativeName>
    <alternativeName>
        <fullName evidence="5">Adenylate monophosphate kinase</fullName>
    </alternativeName>
</protein>
<comment type="subcellular location">
    <subcellularLocation>
        <location evidence="5 7">Cytoplasm</location>
    </subcellularLocation>
</comment>
<dbReference type="Gene3D" id="3.40.50.300">
    <property type="entry name" value="P-loop containing nucleotide triphosphate hydrolases"/>
    <property type="match status" value="1"/>
</dbReference>
<proteinExistence type="inferred from homology"/>
<dbReference type="GO" id="GO:0044209">
    <property type="term" value="P:AMP salvage"/>
    <property type="evidence" value="ECO:0007669"/>
    <property type="project" value="UniProtKB-UniRule"/>
</dbReference>
<comment type="caution">
    <text evidence="5">Lacks conserved residue(s) required for the propagation of feature annotation.</text>
</comment>
<feature type="region of interest" description="LID" evidence="5">
    <location>
        <begin position="122"/>
        <end position="159"/>
    </location>
</feature>
<dbReference type="PROSITE" id="PS00113">
    <property type="entry name" value="ADENYLATE_KINASE"/>
    <property type="match status" value="1"/>
</dbReference>
<evidence type="ECO:0000256" key="6">
    <source>
        <dbReference type="RuleBase" id="RU003330"/>
    </source>
</evidence>
<feature type="region of interest" description="NMP" evidence="5">
    <location>
        <begin position="30"/>
        <end position="59"/>
    </location>
</feature>
<dbReference type="InterPro" id="IPR000850">
    <property type="entry name" value="Adenylat/UMP-CMP_kin"/>
</dbReference>
<dbReference type="InterPro" id="IPR007862">
    <property type="entry name" value="Adenylate_kinase_lid-dom"/>
</dbReference>
<comment type="similarity">
    <text evidence="5 6">Belongs to the adenylate kinase family.</text>
</comment>
<feature type="domain" description="Adenylate kinase active site lid" evidence="8">
    <location>
        <begin position="123"/>
        <end position="158"/>
    </location>
</feature>
<dbReference type="KEGG" id="sbw:TGUWTKB_6110"/>
<comment type="domain">
    <text evidence="5">Consists of three domains, a large central CORE domain and two small peripheral domains, NMPbind and LID, which undergo movements during catalysis. The LID domain closes over the site of phosphoryl transfer upon ATP binding. Assembling and dissambling the active center during each catalytic cycle provides an effective means to prevent ATP hydrolysis.</text>
</comment>
<dbReference type="SUPFAM" id="SSF52540">
    <property type="entry name" value="P-loop containing nucleoside triphosphate hydrolases"/>
    <property type="match status" value="1"/>
</dbReference>
<feature type="binding site" evidence="5">
    <location>
        <begin position="85"/>
        <end position="88"/>
    </location>
    <ligand>
        <name>AMP</name>
        <dbReference type="ChEBI" id="CHEBI:456215"/>
    </ligand>
</feature>
<keyword evidence="1 5" id="KW-0808">Transferase</keyword>
<dbReference type="RefSeq" id="WP_041063420.1">
    <property type="nucleotide sequence ID" value="NZ_AP014521.1"/>
</dbReference>
<reference evidence="9 10" key="2">
    <citation type="journal article" date="2014" name="Curr. Biol.">
        <title>Symbiont-Supplemented Maternal Investment Underpinning Host's Ecological Adaptation.</title>
        <authorList>
            <person name="Kaiwa N."/>
            <person name="Hosokawa T."/>
            <person name="Nikoh N."/>
            <person name="Tanahashi M."/>
            <person name="Moriyama M."/>
            <person name="Meng X.Y."/>
            <person name="Maeda T."/>
            <person name="Yamaguchi K."/>
            <person name="Shigenobu S."/>
            <person name="Ito M."/>
            <person name="Fukatsu T."/>
        </authorList>
    </citation>
    <scope>NUCLEOTIDE SEQUENCE [LARGE SCALE GENOMIC DNA]</scope>
    <source>
        <strain evidence="9 10">UwTKB</strain>
    </source>
</reference>
<dbReference type="PANTHER" id="PTHR23359">
    <property type="entry name" value="NUCLEOTIDE KINASE"/>
    <property type="match status" value="1"/>
</dbReference>
<accession>A0A090ASI2</accession>
<dbReference type="EMBL" id="AP014521">
    <property type="protein sequence ID" value="BAP58835.1"/>
    <property type="molecule type" value="Genomic_DNA"/>
</dbReference>
<evidence type="ECO:0000256" key="3">
    <source>
        <dbReference type="ARBA" id="ARBA00022741"/>
    </source>
</evidence>
<dbReference type="GO" id="GO:0004017">
    <property type="term" value="F:AMP kinase activity"/>
    <property type="evidence" value="ECO:0007669"/>
    <property type="project" value="UniProtKB-UniRule"/>
</dbReference>
<feature type="binding site" evidence="5">
    <location>
        <begin position="10"/>
        <end position="15"/>
    </location>
    <ligand>
        <name>ATP</name>
        <dbReference type="ChEBI" id="CHEBI:30616"/>
    </ligand>
</feature>
<dbReference type="InterPro" id="IPR027417">
    <property type="entry name" value="P-loop_NTPase"/>
</dbReference>
<feature type="binding site" evidence="5">
    <location>
        <position position="200"/>
    </location>
    <ligand>
        <name>ATP</name>
        <dbReference type="ChEBI" id="CHEBI:30616"/>
    </ligand>
</feature>
<comment type="subunit">
    <text evidence="5 7">Monomer.</text>
</comment>
<dbReference type="STRING" id="1410383.TGUWTKB_6110"/>
<evidence type="ECO:0000256" key="2">
    <source>
        <dbReference type="ARBA" id="ARBA00022727"/>
    </source>
</evidence>
<dbReference type="Pfam" id="PF05191">
    <property type="entry name" value="ADK_lid"/>
    <property type="match status" value="1"/>
</dbReference>
<dbReference type="Pfam" id="PF00406">
    <property type="entry name" value="ADK"/>
    <property type="match status" value="1"/>
</dbReference>
<comment type="pathway">
    <text evidence="5">Purine metabolism; AMP biosynthesis via salvage pathway; AMP from ADP: step 1/1.</text>
</comment>
<sequence>MRIILLGAPGTGKGTQANFITNKYHIPQISSGDILRKFLKKESSESNHLKNVIKKGELVNDKIIINLISARLKKKDCKNGFLLDGFPRTINQAIYMKQEKIKIDFVLEFSLDVPSIIKRVTGRRIHEPSGRIYHINFCPPKNSEKDDITGEKLTIRLDDQEHILKKRLQQYNKLTIPLINFYKQEVKLSGIQYHIINMNKNVYEIRQRLLKIFNV</sequence>
<comment type="function">
    <text evidence="5">Catalyzes the reversible transfer of the terminal phosphate group between ATP and AMP. Plays an important role in cellular energy homeostasis and in adenine nucleotide metabolism.</text>
</comment>
<evidence type="ECO:0000256" key="1">
    <source>
        <dbReference type="ARBA" id="ARBA00022679"/>
    </source>
</evidence>
<keyword evidence="5" id="KW-0963">Cytoplasm</keyword>
<dbReference type="CDD" id="cd01428">
    <property type="entry name" value="ADK"/>
    <property type="match status" value="1"/>
</dbReference>
<dbReference type="NCBIfam" id="NF001379">
    <property type="entry name" value="PRK00279.1-1"/>
    <property type="match status" value="1"/>
</dbReference>
<feature type="binding site" evidence="5">
    <location>
        <position position="36"/>
    </location>
    <ligand>
        <name>AMP</name>
        <dbReference type="ChEBI" id="CHEBI:456215"/>
    </ligand>
</feature>
<dbReference type="GO" id="GO:0005737">
    <property type="term" value="C:cytoplasm"/>
    <property type="evidence" value="ECO:0007669"/>
    <property type="project" value="UniProtKB-SubCell"/>
</dbReference>
<feature type="binding site" evidence="5">
    <location>
        <position position="167"/>
    </location>
    <ligand>
        <name>AMP</name>
        <dbReference type="ChEBI" id="CHEBI:456215"/>
    </ligand>
</feature>
<evidence type="ECO:0000313" key="10">
    <source>
        <dbReference type="Proteomes" id="UP000031627"/>
    </source>
</evidence>
<evidence type="ECO:0000256" key="4">
    <source>
        <dbReference type="ARBA" id="ARBA00022777"/>
    </source>
</evidence>
<dbReference type="NCBIfam" id="TIGR01351">
    <property type="entry name" value="adk"/>
    <property type="match status" value="1"/>
</dbReference>
<dbReference type="GO" id="GO:0005524">
    <property type="term" value="F:ATP binding"/>
    <property type="evidence" value="ECO:0007669"/>
    <property type="project" value="UniProtKB-UniRule"/>
</dbReference>
<gene>
    <name evidence="5 9" type="primary">adk</name>
    <name evidence="9" type="ORF">TGUWTKB_6110</name>
</gene>
<keyword evidence="5 7" id="KW-0067">ATP-binding</keyword>
<organism evidence="9 10">
    <name type="scientific">Candidatus Tachikawaea gelatinosa</name>
    <dbReference type="NCBI Taxonomy" id="1410383"/>
    <lineage>
        <taxon>Bacteria</taxon>
        <taxon>Pseudomonadati</taxon>
        <taxon>Pseudomonadota</taxon>
        <taxon>Gammaproteobacteria</taxon>
        <taxon>Enterobacterales</taxon>
        <taxon>Enterobacteriaceae</taxon>
        <taxon>Candidatus Tachikawaea</taxon>
    </lineage>
</organism>
<dbReference type="AlphaFoldDB" id="A0A090ASI2"/>
<feature type="binding site" evidence="5">
    <location>
        <begin position="57"/>
        <end position="59"/>
    </location>
    <ligand>
        <name>AMP</name>
        <dbReference type="ChEBI" id="CHEBI:456215"/>
    </ligand>
</feature>
<feature type="binding site" evidence="5">
    <location>
        <position position="31"/>
    </location>
    <ligand>
        <name>AMP</name>
        <dbReference type="ChEBI" id="CHEBI:456215"/>
    </ligand>
</feature>
<dbReference type="FunFam" id="3.40.50.300:FF:000106">
    <property type="entry name" value="Adenylate kinase mitochondrial"/>
    <property type="match status" value="1"/>
</dbReference>
<dbReference type="PRINTS" id="PR00094">
    <property type="entry name" value="ADENYLTKNASE"/>
</dbReference>
<evidence type="ECO:0000259" key="8">
    <source>
        <dbReference type="Pfam" id="PF05191"/>
    </source>
</evidence>
<evidence type="ECO:0000256" key="5">
    <source>
        <dbReference type="HAMAP-Rule" id="MF_00235"/>
    </source>
</evidence>
<evidence type="ECO:0000313" key="9">
    <source>
        <dbReference type="EMBL" id="BAP58835.1"/>
    </source>
</evidence>
<feature type="binding site" evidence="5">
    <location>
        <begin position="132"/>
        <end position="133"/>
    </location>
    <ligand>
        <name>ATP</name>
        <dbReference type="ChEBI" id="CHEBI:30616"/>
    </ligand>
</feature>
<dbReference type="InterPro" id="IPR033690">
    <property type="entry name" value="Adenylat_kinase_CS"/>
</dbReference>
<dbReference type="UniPathway" id="UPA00588">
    <property type="reaction ID" value="UER00649"/>
</dbReference>
<feature type="binding site" evidence="5">
    <location>
        <position position="156"/>
    </location>
    <ligand>
        <name>AMP</name>
        <dbReference type="ChEBI" id="CHEBI:456215"/>
    </ligand>
</feature>
<dbReference type="EC" id="2.7.4.3" evidence="5 7"/>